<keyword evidence="4" id="KW-1185">Reference proteome</keyword>
<feature type="compositionally biased region" description="Low complexity" evidence="1">
    <location>
        <begin position="45"/>
        <end position="61"/>
    </location>
</feature>
<dbReference type="Gene3D" id="1.10.510.10">
    <property type="entry name" value="Transferase(Phosphotransferase) domain 1"/>
    <property type="match status" value="1"/>
</dbReference>
<dbReference type="AlphaFoldDB" id="A0A267G968"/>
<dbReference type="InterPro" id="IPR001245">
    <property type="entry name" value="Ser-Thr/Tyr_kinase_cat_dom"/>
</dbReference>
<dbReference type="Proteomes" id="UP000215902">
    <property type="component" value="Unassembled WGS sequence"/>
</dbReference>
<proteinExistence type="predicted"/>
<organism evidence="3 4">
    <name type="scientific">Macrostomum lignano</name>
    <dbReference type="NCBI Taxonomy" id="282301"/>
    <lineage>
        <taxon>Eukaryota</taxon>
        <taxon>Metazoa</taxon>
        <taxon>Spiralia</taxon>
        <taxon>Lophotrochozoa</taxon>
        <taxon>Platyhelminthes</taxon>
        <taxon>Rhabditophora</taxon>
        <taxon>Macrostomorpha</taxon>
        <taxon>Macrostomida</taxon>
        <taxon>Macrostomidae</taxon>
        <taxon>Macrostomum</taxon>
    </lineage>
</organism>
<dbReference type="PROSITE" id="PS50011">
    <property type="entry name" value="PROTEIN_KINASE_DOM"/>
    <property type="match status" value="1"/>
</dbReference>
<evidence type="ECO:0000256" key="1">
    <source>
        <dbReference type="SAM" id="MobiDB-lite"/>
    </source>
</evidence>
<dbReference type="PANTHER" id="PTHR23257:SF974">
    <property type="entry name" value="RECEPTOR-INTERACTING SERINE_THREONINE-PROTEIN KINASE 3"/>
    <property type="match status" value="1"/>
</dbReference>
<dbReference type="EMBL" id="NIVC01000461">
    <property type="protein sequence ID" value="PAA82595.1"/>
    <property type="molecule type" value="Genomic_DNA"/>
</dbReference>
<reference evidence="3 4" key="1">
    <citation type="submission" date="2017-06" db="EMBL/GenBank/DDBJ databases">
        <title>A platform for efficient transgenesis in Macrostomum lignano, a flatworm model organism for stem cell research.</title>
        <authorList>
            <person name="Berezikov E."/>
        </authorList>
    </citation>
    <scope>NUCLEOTIDE SEQUENCE [LARGE SCALE GENOMIC DNA]</scope>
    <source>
        <strain evidence="3">DV1</strain>
        <tissue evidence="3">Whole organism</tissue>
    </source>
</reference>
<dbReference type="GO" id="GO:0005524">
    <property type="term" value="F:ATP binding"/>
    <property type="evidence" value="ECO:0007669"/>
    <property type="project" value="InterPro"/>
</dbReference>
<dbReference type="GO" id="GO:0005737">
    <property type="term" value="C:cytoplasm"/>
    <property type="evidence" value="ECO:0007669"/>
    <property type="project" value="TreeGrafter"/>
</dbReference>
<dbReference type="GO" id="GO:0007165">
    <property type="term" value="P:signal transduction"/>
    <property type="evidence" value="ECO:0007669"/>
    <property type="project" value="TreeGrafter"/>
</dbReference>
<dbReference type="InterPro" id="IPR050167">
    <property type="entry name" value="Ser_Thr_protein_kinase"/>
</dbReference>
<dbReference type="PANTHER" id="PTHR23257">
    <property type="entry name" value="SERINE-THREONINE PROTEIN KINASE"/>
    <property type="match status" value="1"/>
</dbReference>
<dbReference type="Pfam" id="PF07714">
    <property type="entry name" value="PK_Tyr_Ser-Thr"/>
    <property type="match status" value="1"/>
</dbReference>
<sequence>MISQQAGGFTQRNRHCCAGMDDNIFRDNASETSAGSLRSRLPLDSTGTSVSRPSSSSYQSERSAESPVRRPPPLGGQRKQLTALALAPQPQRQQQPQQQQQHRVAEFQFDESEYDIVHSNAVETTEMTPFYPQPRLRLSRRSAGGGGGSSGVCADCGDDCECDSCSLISSTGAASCRSRKSRKSSIASTSRARREMRKSAATAAVAGSEAAHSGVVGVTVASAATASSDVASPPAANLFSNIRGLFTKWLRETKASSAAAATTASSAEGHNGVANGACGGAGRGGKAQYLNIACPQFPQECSNSDLQHAHNVMNMSSSFDSDYLLHCYTSPSACSSAASDLPSTPCRTEDGDAAGAFTIGGGSGCASGSSNGFGAFDSGRDGGASSSIVGGFVDWGVQFDYDLLQRRNPRQAARRMLDAATTARSWSLQSQAGSGGGQERKGQLLLCSTWPPSGWRLAALSSEEEDCSTGGGAACFQVVDSVVQNSRGSFEIKEFEFNIPYDGIVFQDCLAKGRRRKVFRGQWHGDVTIHTYENLDCKERSKFWEEVAKLSLIRHENIFLFMGASMDPPTSRFAVVTCQRKGQSLYDRVHLHPREKLGSASKLSIIRDLAQAAGYLHAKGILIRRFNSHNVFLEPRAKLSLQDYSVIAEEEEDRPGYLVVPASLVWYTPPEILTQLADKTSSIPDSAFTTASDVFAFSVIMYEVCAGRYPYAKCDRRQYMENVCQGRRDTVQDIRVSDIIKNLITECWSHDPLYRPEFSQINAALHNRETSHLWHSSSEPENLHRLQFARNGFV</sequence>
<name>A0A267G968_9PLAT</name>
<dbReference type="SUPFAM" id="SSF56112">
    <property type="entry name" value="Protein kinase-like (PK-like)"/>
    <property type="match status" value="1"/>
</dbReference>
<evidence type="ECO:0000313" key="4">
    <source>
        <dbReference type="Proteomes" id="UP000215902"/>
    </source>
</evidence>
<feature type="region of interest" description="Disordered" evidence="1">
    <location>
        <begin position="178"/>
        <end position="197"/>
    </location>
</feature>
<dbReference type="Gene3D" id="3.30.200.20">
    <property type="entry name" value="Phosphorylase Kinase, domain 1"/>
    <property type="match status" value="1"/>
</dbReference>
<dbReference type="STRING" id="282301.A0A267G968"/>
<feature type="domain" description="Protein kinase" evidence="2">
    <location>
        <begin position="504"/>
        <end position="775"/>
    </location>
</feature>
<gene>
    <name evidence="3" type="ORF">BOX15_Mlig007280g2</name>
</gene>
<dbReference type="GO" id="GO:0004672">
    <property type="term" value="F:protein kinase activity"/>
    <property type="evidence" value="ECO:0007669"/>
    <property type="project" value="InterPro"/>
</dbReference>
<feature type="region of interest" description="Disordered" evidence="1">
    <location>
        <begin position="31"/>
        <end position="77"/>
    </location>
</feature>
<comment type="caution">
    <text evidence="3">The sequence shown here is derived from an EMBL/GenBank/DDBJ whole genome shotgun (WGS) entry which is preliminary data.</text>
</comment>
<evidence type="ECO:0000259" key="2">
    <source>
        <dbReference type="PROSITE" id="PS50011"/>
    </source>
</evidence>
<accession>A0A267G968</accession>
<dbReference type="InterPro" id="IPR000719">
    <property type="entry name" value="Prot_kinase_dom"/>
</dbReference>
<evidence type="ECO:0000313" key="3">
    <source>
        <dbReference type="EMBL" id="PAA82595.1"/>
    </source>
</evidence>
<dbReference type="OrthoDB" id="774951at2759"/>
<protein>
    <recommendedName>
        <fullName evidence="2">Protein kinase domain-containing protein</fullName>
    </recommendedName>
</protein>
<dbReference type="InterPro" id="IPR011009">
    <property type="entry name" value="Kinase-like_dom_sf"/>
</dbReference>